<name>A0ABV7JPM3_9SPHI</name>
<evidence type="ECO:0008006" key="3">
    <source>
        <dbReference type="Google" id="ProtNLM"/>
    </source>
</evidence>
<keyword evidence="2" id="KW-1185">Reference proteome</keyword>
<protein>
    <recommendedName>
        <fullName evidence="3">DUF748 domain-containing protein</fullName>
    </recommendedName>
</protein>
<proteinExistence type="predicted"/>
<evidence type="ECO:0000313" key="1">
    <source>
        <dbReference type="EMBL" id="MFC3200045.1"/>
    </source>
</evidence>
<organism evidence="1 2">
    <name type="scientific">Parapedobacter deserti</name>
    <dbReference type="NCBI Taxonomy" id="1912957"/>
    <lineage>
        <taxon>Bacteria</taxon>
        <taxon>Pseudomonadati</taxon>
        <taxon>Bacteroidota</taxon>
        <taxon>Sphingobacteriia</taxon>
        <taxon>Sphingobacteriales</taxon>
        <taxon>Sphingobacteriaceae</taxon>
        <taxon>Parapedobacter</taxon>
    </lineage>
</organism>
<accession>A0ABV7JPM3</accession>
<dbReference type="Proteomes" id="UP001595526">
    <property type="component" value="Unassembled WGS sequence"/>
</dbReference>
<sequence length="540" mass="60259">MKPIWKLGLGIAAGLLVFFVIANWYVSHRWVPRLETQLEALVASETDGLYRLAYDSLRVSLFTGSAEATTVQLIPDTAARNTVYDIRIGRLQVKGAGLLRLLFSGKVSINTVVIDKPTVRLILGGQSDTANADTANESFFERLQHTLNGTRVKHIVLNEGQLALTARNDATRLLIDQMDVTIGDLRIDSVAWRDTTRLYYAKNMEVDARNVSYTRGDSLYRLRLKALKMSMAQRELLIRDLQYGLTVSKAAFYRQVGLAEDIADVNIESVRLEAIDAAQWTAQGLLAAGALHIDSGAISIYKDKLQPNPPENKIGKSPHQQLMSWEQRIRIDSVRLGALDIRFTEVSDQTGKAGSVTFEQTEAMIRNVTNDTVGLRHNRFLTFDARSKVMGAGDLSVSFRFDLLDSLGGHTYEAELGPMNGNAFNRMLTPHLNVEVEHADIQSMRLEMKADDRRTEGTLQFDYQGLKVNLLEGSGRNAGERKSVVSFFANRFLLNDSNPDANGVYHTGTVYISRPETFSFFKMIWRSIREGTKACIGLGD</sequence>
<dbReference type="RefSeq" id="WP_379026250.1">
    <property type="nucleotide sequence ID" value="NZ_JBHRTA010000062.1"/>
</dbReference>
<comment type="caution">
    <text evidence="1">The sequence shown here is derived from an EMBL/GenBank/DDBJ whole genome shotgun (WGS) entry which is preliminary data.</text>
</comment>
<gene>
    <name evidence="1" type="ORF">ACFOET_20665</name>
</gene>
<dbReference type="EMBL" id="JBHRTA010000062">
    <property type="protein sequence ID" value="MFC3200045.1"/>
    <property type="molecule type" value="Genomic_DNA"/>
</dbReference>
<reference evidence="2" key="1">
    <citation type="journal article" date="2019" name="Int. J. Syst. Evol. Microbiol.">
        <title>The Global Catalogue of Microorganisms (GCM) 10K type strain sequencing project: providing services to taxonomists for standard genome sequencing and annotation.</title>
        <authorList>
            <consortium name="The Broad Institute Genomics Platform"/>
            <consortium name="The Broad Institute Genome Sequencing Center for Infectious Disease"/>
            <person name="Wu L."/>
            <person name="Ma J."/>
        </authorList>
    </citation>
    <scope>NUCLEOTIDE SEQUENCE [LARGE SCALE GENOMIC DNA]</scope>
    <source>
        <strain evidence="2">KCTC 52416</strain>
    </source>
</reference>
<evidence type="ECO:0000313" key="2">
    <source>
        <dbReference type="Proteomes" id="UP001595526"/>
    </source>
</evidence>